<dbReference type="AlphaFoldDB" id="A0A1I0XKW1"/>
<dbReference type="OrthoDB" id="890881at2"/>
<evidence type="ECO:0000259" key="2">
    <source>
        <dbReference type="Pfam" id="PF07584"/>
    </source>
</evidence>
<dbReference type="NCBIfam" id="TIGR02226">
    <property type="entry name" value="two_anch"/>
    <property type="match status" value="1"/>
</dbReference>
<dbReference type="Proteomes" id="UP000198790">
    <property type="component" value="Unassembled WGS sequence"/>
</dbReference>
<feature type="transmembrane region" description="Helical" evidence="1">
    <location>
        <begin position="366"/>
        <end position="385"/>
    </location>
</feature>
<keyword evidence="1 3" id="KW-0812">Transmembrane</keyword>
<accession>A0A1I0XKW1</accession>
<keyword evidence="4" id="KW-1185">Reference proteome</keyword>
<organism evidence="3 4">
    <name type="scientific">Algoriphagus aquimarinus</name>
    <dbReference type="NCBI Taxonomy" id="237018"/>
    <lineage>
        <taxon>Bacteria</taxon>
        <taxon>Pseudomonadati</taxon>
        <taxon>Bacteroidota</taxon>
        <taxon>Cytophagia</taxon>
        <taxon>Cytophagales</taxon>
        <taxon>Cyclobacteriaceae</taxon>
        <taxon>Algoriphagus</taxon>
    </lineage>
</organism>
<sequence>MQFLQPILLWGLLGISIPILIHLWRGKKGQVIHWAAMHWLATQDSSVAKGFRLENIFVLLLRILLLDLLVLLLSQVFIPSVSKVSEERIIHLVQPSNLITEEYKFELQQALEKGEEVYWADEHLTAIEGLDELNAEGMFLKLQSSLDKIADETTQLNLYLINSQNSLGSKNYLSKIKPTFFLGIADLANPAPQNISIEGGKKLEVNQNGVLDSIANDQNGPVSITIGKSDFAYYMGEISSSERLFIKASLEAIQDVYGFDFLEKERMEDANLVFDHELPIEKGGNKLYFISDAFSFSEQSNLITFSDQLDFDHSELVQTGKLPEVILERFLAYYGVEQQDVKLSQTQLEHRFLVDSPKSQSKRANLNVILLGLFLLCFAAERYFANQQGI</sequence>
<dbReference type="InterPro" id="IPR024163">
    <property type="entry name" value="Aerotolerance_reg_N"/>
</dbReference>
<feature type="domain" description="Aerotolerance regulator N-terminal" evidence="2">
    <location>
        <begin position="1"/>
        <end position="74"/>
    </location>
</feature>
<protein>
    <submittedName>
        <fullName evidence="3">N-terminal double-transmembrane domain-containing protein</fullName>
    </submittedName>
</protein>
<feature type="transmembrane region" description="Helical" evidence="1">
    <location>
        <begin position="56"/>
        <end position="78"/>
    </location>
</feature>
<dbReference type="RefSeq" id="WP_092895137.1">
    <property type="nucleotide sequence ID" value="NZ_FOKK01000003.1"/>
</dbReference>
<reference evidence="3 4" key="1">
    <citation type="submission" date="2016-10" db="EMBL/GenBank/DDBJ databases">
        <authorList>
            <person name="de Groot N.N."/>
        </authorList>
    </citation>
    <scope>NUCLEOTIDE SEQUENCE [LARGE SCALE GENOMIC DNA]</scope>
    <source>
        <strain evidence="3 4">DSM 23399</strain>
    </source>
</reference>
<keyword evidence="1" id="KW-0472">Membrane</keyword>
<gene>
    <name evidence="3" type="ORF">SAMN04489723_103213</name>
</gene>
<dbReference type="Pfam" id="PF07584">
    <property type="entry name" value="BatA"/>
    <property type="match status" value="1"/>
</dbReference>
<evidence type="ECO:0000313" key="3">
    <source>
        <dbReference type="EMBL" id="SFB00848.1"/>
    </source>
</evidence>
<dbReference type="STRING" id="237018.SAMN04489723_103213"/>
<evidence type="ECO:0000313" key="4">
    <source>
        <dbReference type="Proteomes" id="UP000198790"/>
    </source>
</evidence>
<name>A0A1I0XKW1_9BACT</name>
<proteinExistence type="predicted"/>
<dbReference type="InterPro" id="IPR011933">
    <property type="entry name" value="Double_TM_dom"/>
</dbReference>
<dbReference type="EMBL" id="FOKK01000003">
    <property type="protein sequence ID" value="SFB00848.1"/>
    <property type="molecule type" value="Genomic_DNA"/>
</dbReference>
<evidence type="ECO:0000256" key="1">
    <source>
        <dbReference type="SAM" id="Phobius"/>
    </source>
</evidence>
<feature type="transmembrane region" description="Helical" evidence="1">
    <location>
        <begin position="7"/>
        <end position="24"/>
    </location>
</feature>
<keyword evidence="1" id="KW-1133">Transmembrane helix</keyword>